<dbReference type="PATRIC" id="fig|1280950.3.peg.93"/>
<gene>
    <name evidence="4" type="ORF">HJO_00455</name>
</gene>
<evidence type="ECO:0000313" key="4">
    <source>
        <dbReference type="EMBL" id="KCZ93801.1"/>
    </source>
</evidence>
<evidence type="ECO:0000256" key="2">
    <source>
        <dbReference type="SAM" id="SignalP"/>
    </source>
</evidence>
<feature type="domain" description="Outer membrane protein beta-barrel" evidence="3">
    <location>
        <begin position="14"/>
        <end position="211"/>
    </location>
</feature>
<sequence length="217" mass="23117">MAGLKIAARLGVVAALATLGGAPAEAQAADGPAQTGFYAALRGYGSIEDQNNFIFENSREIAVALGYRAAPSVRLEAEFGSRRSDIVGLNGGTGVRGDASVQTLGLHAFYDFRAGKKIRPFVGVGVGGAVLDFSFSGPADISPGFIVTGDDQDFSHYFDFFAGTSYHINDRWRLSASAEYVTLRDDSIDSNIGEIDGINRAYNYTVGVRYFFGANDR</sequence>
<protein>
    <submittedName>
        <fullName evidence="4">OmpA/MotB domain-containing protein</fullName>
    </submittedName>
</protein>
<feature type="chain" id="PRO_5001578321" evidence="2">
    <location>
        <begin position="29"/>
        <end position="217"/>
    </location>
</feature>
<dbReference type="AlphaFoldDB" id="A0A059FTG6"/>
<dbReference type="Proteomes" id="UP000025171">
    <property type="component" value="Unassembled WGS sequence"/>
</dbReference>
<keyword evidence="1 2" id="KW-0732">Signal</keyword>
<dbReference type="Pfam" id="PF13505">
    <property type="entry name" value="OMP_b-brl"/>
    <property type="match status" value="1"/>
</dbReference>
<proteinExistence type="predicted"/>
<comment type="caution">
    <text evidence="4">The sequence shown here is derived from an EMBL/GenBank/DDBJ whole genome shotgun (WGS) entry which is preliminary data.</text>
</comment>
<dbReference type="InterPro" id="IPR011250">
    <property type="entry name" value="OMP/PagP_B-barrel"/>
</dbReference>
<feature type="signal peptide" evidence="2">
    <location>
        <begin position="1"/>
        <end position="28"/>
    </location>
</feature>
<dbReference type="EMBL" id="ARYK01000001">
    <property type="protein sequence ID" value="KCZ93801.1"/>
    <property type="molecule type" value="Genomic_DNA"/>
</dbReference>
<accession>A0A059FTG6</accession>
<dbReference type="SUPFAM" id="SSF56925">
    <property type="entry name" value="OMPA-like"/>
    <property type="match status" value="1"/>
</dbReference>
<evidence type="ECO:0000313" key="5">
    <source>
        <dbReference type="Proteomes" id="UP000025171"/>
    </source>
</evidence>
<dbReference type="Gene3D" id="2.40.160.20">
    <property type="match status" value="1"/>
</dbReference>
<evidence type="ECO:0000259" key="3">
    <source>
        <dbReference type="Pfam" id="PF13505"/>
    </source>
</evidence>
<name>A0A059FTG6_9PROT</name>
<evidence type="ECO:0000256" key="1">
    <source>
        <dbReference type="ARBA" id="ARBA00022729"/>
    </source>
</evidence>
<organism evidence="4 5">
    <name type="scientific">Hyphomonas johnsonii MHS-2</name>
    <dbReference type="NCBI Taxonomy" id="1280950"/>
    <lineage>
        <taxon>Bacteria</taxon>
        <taxon>Pseudomonadati</taxon>
        <taxon>Pseudomonadota</taxon>
        <taxon>Alphaproteobacteria</taxon>
        <taxon>Hyphomonadales</taxon>
        <taxon>Hyphomonadaceae</taxon>
        <taxon>Hyphomonas</taxon>
    </lineage>
</organism>
<dbReference type="OrthoDB" id="7619554at2"/>
<reference evidence="4 5" key="1">
    <citation type="journal article" date="2014" name="Antonie Van Leeuwenhoek">
        <title>Hyphomonas beringensis sp. nov. and Hyphomonas chukchiensis sp. nov., isolated from surface seawater of the Bering Sea and Chukchi Sea.</title>
        <authorList>
            <person name="Li C."/>
            <person name="Lai Q."/>
            <person name="Li G."/>
            <person name="Dong C."/>
            <person name="Wang J."/>
            <person name="Liao Y."/>
            <person name="Shao Z."/>
        </authorList>
    </citation>
    <scope>NUCLEOTIDE SEQUENCE [LARGE SCALE GENOMIC DNA]</scope>
    <source>
        <strain evidence="4 5">MHS-2</strain>
    </source>
</reference>
<dbReference type="STRING" id="1280950.HJO_00455"/>
<dbReference type="InterPro" id="IPR027385">
    <property type="entry name" value="Beta-barrel_OMP"/>
</dbReference>
<dbReference type="RefSeq" id="WP_035612439.1">
    <property type="nucleotide sequence ID" value="NZ_ARYK01000001.1"/>
</dbReference>
<keyword evidence="5" id="KW-1185">Reference proteome</keyword>